<sequence>MREILYCPIKARRGEKCDVDICRERANDCHTRATFLARTKPGSEGHLSGEEYADIVFVQAINRYLDPKEYEEYIEELRSMSK</sequence>
<evidence type="ECO:0000313" key="1">
    <source>
        <dbReference type="EMBL" id="OGM31595.1"/>
    </source>
</evidence>
<protein>
    <submittedName>
        <fullName evidence="1">Uncharacterized protein</fullName>
    </submittedName>
</protein>
<evidence type="ECO:0000313" key="2">
    <source>
        <dbReference type="Proteomes" id="UP000178870"/>
    </source>
</evidence>
<reference evidence="1 2" key="1">
    <citation type="journal article" date="2016" name="Nat. Commun.">
        <title>Thousands of microbial genomes shed light on interconnected biogeochemical processes in an aquifer system.</title>
        <authorList>
            <person name="Anantharaman K."/>
            <person name="Brown C.T."/>
            <person name="Hug L.A."/>
            <person name="Sharon I."/>
            <person name="Castelle C.J."/>
            <person name="Probst A.J."/>
            <person name="Thomas B.C."/>
            <person name="Singh A."/>
            <person name="Wilkins M.J."/>
            <person name="Karaoz U."/>
            <person name="Brodie E.L."/>
            <person name="Williams K.H."/>
            <person name="Hubbard S.S."/>
            <person name="Banfield J.F."/>
        </authorList>
    </citation>
    <scope>NUCLEOTIDE SEQUENCE [LARGE SCALE GENOMIC DNA]</scope>
</reference>
<accession>A0A1F7YYP8</accession>
<dbReference type="AlphaFoldDB" id="A0A1F7YYP8"/>
<proteinExistence type="predicted"/>
<name>A0A1F7YYP8_9BACT</name>
<dbReference type="EMBL" id="MGGP01000023">
    <property type="protein sequence ID" value="OGM31595.1"/>
    <property type="molecule type" value="Genomic_DNA"/>
</dbReference>
<dbReference type="Proteomes" id="UP000178870">
    <property type="component" value="Unassembled WGS sequence"/>
</dbReference>
<organism evidence="1 2">
    <name type="scientific">Candidatus Woesebacteria bacterium RIFCSPHIGHO2_01_FULL_44_21</name>
    <dbReference type="NCBI Taxonomy" id="1802503"/>
    <lineage>
        <taxon>Bacteria</taxon>
        <taxon>Candidatus Woeseibacteriota</taxon>
    </lineage>
</organism>
<gene>
    <name evidence="1" type="ORF">A2803_00335</name>
</gene>
<comment type="caution">
    <text evidence="1">The sequence shown here is derived from an EMBL/GenBank/DDBJ whole genome shotgun (WGS) entry which is preliminary data.</text>
</comment>